<feature type="region of interest" description="Disordered" evidence="4">
    <location>
        <begin position="387"/>
        <end position="421"/>
    </location>
</feature>
<evidence type="ECO:0000256" key="2">
    <source>
        <dbReference type="ARBA" id="ARBA00022741"/>
    </source>
</evidence>
<keyword evidence="6" id="KW-1185">Reference proteome</keyword>
<dbReference type="Proteomes" id="UP000327493">
    <property type="component" value="Chromosome 5"/>
</dbReference>
<dbReference type="AlphaFoldDB" id="A0A5J5DI49"/>
<name>A0A5J5DI49_9PERO</name>
<dbReference type="GO" id="GO:0070740">
    <property type="term" value="F:tubulin-glutamic acid ligase activity"/>
    <property type="evidence" value="ECO:0007669"/>
    <property type="project" value="TreeGrafter"/>
</dbReference>
<feature type="compositionally biased region" description="Polar residues" evidence="4">
    <location>
        <begin position="162"/>
        <end position="180"/>
    </location>
</feature>
<dbReference type="GO" id="GO:0005524">
    <property type="term" value="F:ATP binding"/>
    <property type="evidence" value="ECO:0007669"/>
    <property type="project" value="UniProtKB-KW"/>
</dbReference>
<dbReference type="EMBL" id="VOFY01000005">
    <property type="protein sequence ID" value="KAA8593054.1"/>
    <property type="molecule type" value="Genomic_DNA"/>
</dbReference>
<dbReference type="InterPro" id="IPR004344">
    <property type="entry name" value="TTL/TTLL_fam"/>
</dbReference>
<dbReference type="PANTHER" id="PTHR12241">
    <property type="entry name" value="TUBULIN POLYGLUTAMYLASE"/>
    <property type="match status" value="1"/>
</dbReference>
<keyword evidence="3" id="KW-0067">ATP-binding</keyword>
<accession>A0A5J5DI49</accession>
<evidence type="ECO:0000313" key="6">
    <source>
        <dbReference type="Proteomes" id="UP000327493"/>
    </source>
</evidence>
<evidence type="ECO:0000256" key="4">
    <source>
        <dbReference type="SAM" id="MobiDB-lite"/>
    </source>
</evidence>
<dbReference type="PROSITE" id="PS51221">
    <property type="entry name" value="TTL"/>
    <property type="match status" value="1"/>
</dbReference>
<keyword evidence="2" id="KW-0547">Nucleotide-binding</keyword>
<organism evidence="5 6">
    <name type="scientific">Etheostoma spectabile</name>
    <name type="common">orangethroat darter</name>
    <dbReference type="NCBI Taxonomy" id="54343"/>
    <lineage>
        <taxon>Eukaryota</taxon>
        <taxon>Metazoa</taxon>
        <taxon>Chordata</taxon>
        <taxon>Craniata</taxon>
        <taxon>Vertebrata</taxon>
        <taxon>Euteleostomi</taxon>
        <taxon>Actinopterygii</taxon>
        <taxon>Neopterygii</taxon>
        <taxon>Teleostei</taxon>
        <taxon>Neoteleostei</taxon>
        <taxon>Acanthomorphata</taxon>
        <taxon>Eupercaria</taxon>
        <taxon>Perciformes</taxon>
        <taxon>Percoidei</taxon>
        <taxon>Percidae</taxon>
        <taxon>Etheostomatinae</taxon>
        <taxon>Etheostoma</taxon>
    </lineage>
</organism>
<feature type="region of interest" description="Disordered" evidence="4">
    <location>
        <begin position="244"/>
        <end position="278"/>
    </location>
</feature>
<sequence>MPTNQSSPWDGAKLRTCSSADSLTTTASFNTRAKTVVATKVPFSRTSLQLSRRRDPAKLFSSNVASSASPLRQTTVAPSVVSVEEKGDGINKETQSQFTAVPDGSPNLPKQLNGIQNPYQVLSTGRKQAGSSLTETSVPSSIPNKECPIGFDVQLTGNMQKSVSLQPSQPANSSATSRRQAATGDAPHGLAPLSLVCHQDLFIKGQPTLQQTNKLMPEAANSSSLPSVPPPCLTLCEHQGAALGKDASSTASTKVEIRRETTSRRSHSARTTESSQTQNGCTTITALDNQLIVRGANCKPQTTALLDLKQAPESARPPESTLSPRRRLSPPTANPFLIGPMPTVLRASVSATQDNQPTLLDAFTAVASSSAGVLVGSVTSQISAIHLTRQGQPGSTSSSSSFASSPSPTDNDDSNCSSITGTSSTTSIALLSGVEEPMSLGGEDDREEKPALVPSLFPLIPPTLYFSTANEKVELLPAEQRRLLKWKISTVTPNIVKHTIGRSHFKVTKKSHDWLGCWGHHMKSPAFKALEEHQKLNHFPGTFQIGRKDRLWRNLSKMQVRFGKQEFSFFPRTFVLPQDIKLLRKAWEDGGSRQKWIIKPCFAGTYTSPTSSVGTSLTCESTSM</sequence>
<evidence type="ECO:0000313" key="5">
    <source>
        <dbReference type="EMBL" id="KAA8593054.1"/>
    </source>
</evidence>
<feature type="compositionally biased region" description="Low complexity" evidence="4">
    <location>
        <begin position="395"/>
        <end position="421"/>
    </location>
</feature>
<dbReference type="GO" id="GO:0036064">
    <property type="term" value="C:ciliary basal body"/>
    <property type="evidence" value="ECO:0007669"/>
    <property type="project" value="TreeGrafter"/>
</dbReference>
<evidence type="ECO:0000256" key="3">
    <source>
        <dbReference type="ARBA" id="ARBA00022840"/>
    </source>
</evidence>
<gene>
    <name evidence="5" type="ORF">FQN60_018509</name>
</gene>
<dbReference type="GO" id="GO:0015631">
    <property type="term" value="F:tubulin binding"/>
    <property type="evidence" value="ECO:0007669"/>
    <property type="project" value="TreeGrafter"/>
</dbReference>
<feature type="region of interest" description="Disordered" evidence="4">
    <location>
        <begin position="125"/>
        <end position="145"/>
    </location>
</feature>
<evidence type="ECO:0000256" key="1">
    <source>
        <dbReference type="ARBA" id="ARBA00022598"/>
    </source>
</evidence>
<protein>
    <submittedName>
        <fullName evidence="5">Uncharacterized protein</fullName>
    </submittedName>
</protein>
<proteinExistence type="predicted"/>
<feature type="region of interest" description="Disordered" evidence="4">
    <location>
        <begin position="162"/>
        <end position="187"/>
    </location>
</feature>
<feature type="compositionally biased region" description="Polar residues" evidence="4">
    <location>
        <begin position="125"/>
        <end position="143"/>
    </location>
</feature>
<dbReference type="PANTHER" id="PTHR12241:SF162">
    <property type="entry name" value="TUBULIN MONOGLUTAMYLASE TTLL4"/>
    <property type="match status" value="1"/>
</dbReference>
<reference evidence="5 6" key="1">
    <citation type="submission" date="2019-08" db="EMBL/GenBank/DDBJ databases">
        <title>A chromosome-level genome assembly, high-density linkage maps, and genome scans reveal the genomic architecture of hybrid incompatibilities underlying speciation via character displacement in darters (Percidae: Etheostominae).</title>
        <authorList>
            <person name="Moran R.L."/>
            <person name="Catchen J.M."/>
            <person name="Fuller R.C."/>
        </authorList>
    </citation>
    <scope>NUCLEOTIDE SEQUENCE [LARGE SCALE GENOMIC DNA]</scope>
    <source>
        <strain evidence="5">EspeVRDwgs_2016</strain>
        <tissue evidence="5">Muscle</tissue>
    </source>
</reference>
<feature type="region of interest" description="Disordered" evidence="4">
    <location>
        <begin position="309"/>
        <end position="339"/>
    </location>
</feature>
<dbReference type="Pfam" id="PF03133">
    <property type="entry name" value="TTL"/>
    <property type="match status" value="1"/>
</dbReference>
<dbReference type="GO" id="GO:0000226">
    <property type="term" value="P:microtubule cytoskeleton organization"/>
    <property type="evidence" value="ECO:0007669"/>
    <property type="project" value="TreeGrafter"/>
</dbReference>
<keyword evidence="1" id="KW-0436">Ligase</keyword>
<comment type="caution">
    <text evidence="5">The sequence shown here is derived from an EMBL/GenBank/DDBJ whole genome shotgun (WGS) entry which is preliminary data.</text>
</comment>